<accession>A0ABM8U7R6</accession>
<evidence type="ECO:0000313" key="1">
    <source>
        <dbReference type="EMBL" id="CAG4913337.1"/>
    </source>
</evidence>
<reference evidence="1 2" key="1">
    <citation type="submission" date="2021-04" db="EMBL/GenBank/DDBJ databases">
        <authorList>
            <person name="Vanwijnsberghe S."/>
        </authorList>
    </citation>
    <scope>NUCLEOTIDE SEQUENCE [LARGE SCALE GENOMIC DNA]</scope>
    <source>
        <strain evidence="1 2">LMG 32171</strain>
    </source>
</reference>
<protein>
    <submittedName>
        <fullName evidence="1">Uncharacterized protein</fullName>
    </submittedName>
</protein>
<dbReference type="Proteomes" id="UP000789752">
    <property type="component" value="Unassembled WGS sequence"/>
</dbReference>
<organism evidence="1 2">
    <name type="scientific">Paraburkholderia gardini</name>
    <dbReference type="NCBI Taxonomy" id="2823469"/>
    <lineage>
        <taxon>Bacteria</taxon>
        <taxon>Pseudomonadati</taxon>
        <taxon>Pseudomonadota</taxon>
        <taxon>Betaproteobacteria</taxon>
        <taxon>Burkholderiales</taxon>
        <taxon>Burkholderiaceae</taxon>
        <taxon>Paraburkholderia</taxon>
    </lineage>
</organism>
<sequence>MTLTLKFYKRKFMLINWRCEMDVDEIGSLGLCRDEILSAV</sequence>
<gene>
    <name evidence="1" type="ORF">R54767_03988</name>
</gene>
<dbReference type="EMBL" id="CAJQYY010000025">
    <property type="protein sequence ID" value="CAG4913337.1"/>
    <property type="molecule type" value="Genomic_DNA"/>
</dbReference>
<keyword evidence="2" id="KW-1185">Reference proteome</keyword>
<comment type="caution">
    <text evidence="1">The sequence shown here is derived from an EMBL/GenBank/DDBJ whole genome shotgun (WGS) entry which is preliminary data.</text>
</comment>
<proteinExistence type="predicted"/>
<evidence type="ECO:0000313" key="2">
    <source>
        <dbReference type="Proteomes" id="UP000789752"/>
    </source>
</evidence>
<name>A0ABM8U7R6_9BURK</name>